<evidence type="ECO:0000313" key="2">
    <source>
        <dbReference type="EMBL" id="MSE05456.1"/>
    </source>
</evidence>
<feature type="domain" description="CRISPR-associated endonuclease Cas9 PAM-interacting" evidence="1">
    <location>
        <begin position="2"/>
        <end position="138"/>
    </location>
</feature>
<dbReference type="InterPro" id="IPR032237">
    <property type="entry name" value="Cas9_PI"/>
</dbReference>
<organism evidence="2 3">
    <name type="scientific">Ligilactobacillus salivarius</name>
    <dbReference type="NCBI Taxonomy" id="1624"/>
    <lineage>
        <taxon>Bacteria</taxon>
        <taxon>Bacillati</taxon>
        <taxon>Bacillota</taxon>
        <taxon>Bacilli</taxon>
        <taxon>Lactobacillales</taxon>
        <taxon>Lactobacillaceae</taxon>
        <taxon>Ligilactobacillus</taxon>
    </lineage>
</organism>
<dbReference type="AlphaFoldDB" id="A0A6A8LPU7"/>
<gene>
    <name evidence="2" type="ORF">GKC34_06405</name>
</gene>
<evidence type="ECO:0000313" key="3">
    <source>
        <dbReference type="Proteomes" id="UP000437575"/>
    </source>
</evidence>
<proteinExistence type="predicted"/>
<evidence type="ECO:0000259" key="1">
    <source>
        <dbReference type="Pfam" id="PF16595"/>
    </source>
</evidence>
<dbReference type="EMBL" id="WKKZ01000244">
    <property type="protein sequence ID" value="MSE05456.1"/>
    <property type="molecule type" value="Genomic_DNA"/>
</dbReference>
<dbReference type="Proteomes" id="UP000437575">
    <property type="component" value="Unassembled WGS sequence"/>
</dbReference>
<accession>A0A6A8LPU7</accession>
<name>A0A6A8LPU7_9LACO</name>
<dbReference type="Pfam" id="PF16595">
    <property type="entry name" value="Cas9_PI"/>
    <property type="match status" value="1"/>
</dbReference>
<protein>
    <recommendedName>
        <fullName evidence="1">CRISPR-associated endonuclease Cas9 PAM-interacting domain-containing protein</fullName>
    </recommendedName>
</protein>
<reference evidence="2 3" key="1">
    <citation type="submission" date="2019-11" db="EMBL/GenBank/DDBJ databases">
        <title>Draft Genome Sequence of Plant Growth-Promoting Rhizosphere-Associated Bacteria.</title>
        <authorList>
            <person name="Vasilyev I.Y."/>
            <person name="Radchenko V."/>
            <person name="Ilnitskaya E.V."/>
        </authorList>
    </citation>
    <scope>NUCLEOTIDE SEQUENCE [LARGE SCALE GENOMIC DNA]</scope>
    <source>
        <strain evidence="2 3">VRA_1sq_f</strain>
    </source>
</reference>
<comment type="caution">
    <text evidence="2">The sequence shown here is derived from an EMBL/GenBank/DDBJ whole genome shotgun (WGS) entry which is preliminary data.</text>
</comment>
<sequence>MQLHLSERALKILAKEKIKDAKVTDKELVDVYEEILSVVNKHFELYDISKFRQKLNEGLELFKELPIYNVYESNKIKQVGKFEVLNRILIGLHANAMRTDLKVLGIKVNLGQMQVKGGIKLSPDAKLIYQSPTGIFSRAVRVKDLG</sequence>